<dbReference type="PROSITE" id="PS00108">
    <property type="entry name" value="PROTEIN_KINASE_ST"/>
    <property type="match status" value="1"/>
</dbReference>
<dbReference type="Gene3D" id="3.30.200.20">
    <property type="entry name" value="Phosphorylase Kinase, domain 1"/>
    <property type="match status" value="1"/>
</dbReference>
<evidence type="ECO:0000256" key="12">
    <source>
        <dbReference type="SAM" id="Phobius"/>
    </source>
</evidence>
<dbReference type="InterPro" id="IPR017441">
    <property type="entry name" value="Protein_kinase_ATP_BS"/>
</dbReference>
<evidence type="ECO:0000256" key="1">
    <source>
        <dbReference type="ARBA" id="ARBA00012513"/>
    </source>
</evidence>
<dbReference type="SUPFAM" id="SSF56112">
    <property type="entry name" value="Protein kinase-like (PK-like)"/>
    <property type="match status" value="1"/>
</dbReference>
<dbReference type="InterPro" id="IPR008271">
    <property type="entry name" value="Ser/Thr_kinase_AS"/>
</dbReference>
<dbReference type="Pfam" id="PF03793">
    <property type="entry name" value="PASTA"/>
    <property type="match status" value="4"/>
</dbReference>
<evidence type="ECO:0000259" key="14">
    <source>
        <dbReference type="PROSITE" id="PS51178"/>
    </source>
</evidence>
<dbReference type="GO" id="GO:0005524">
    <property type="term" value="F:ATP binding"/>
    <property type="evidence" value="ECO:0007669"/>
    <property type="project" value="UniProtKB-UniRule"/>
</dbReference>
<evidence type="ECO:0000256" key="11">
    <source>
        <dbReference type="SAM" id="MobiDB-lite"/>
    </source>
</evidence>
<organism evidence="15 16">
    <name type="scientific">Candidatus Fimimorpha faecalis</name>
    <dbReference type="NCBI Taxonomy" id="2840824"/>
    <lineage>
        <taxon>Bacteria</taxon>
        <taxon>Bacillati</taxon>
        <taxon>Bacillota</taxon>
        <taxon>Clostridia</taxon>
        <taxon>Eubacteriales</taxon>
        <taxon>Candidatus Fimimorpha</taxon>
    </lineage>
</organism>
<dbReference type="PANTHER" id="PTHR43289:SF34">
    <property type="entry name" value="SERINE_THREONINE-PROTEIN KINASE YBDM-RELATED"/>
    <property type="match status" value="1"/>
</dbReference>
<dbReference type="EMBL" id="DVHN01000196">
    <property type="protein sequence ID" value="HIR90070.1"/>
    <property type="molecule type" value="Genomic_DNA"/>
</dbReference>
<reference evidence="15" key="1">
    <citation type="submission" date="2020-10" db="EMBL/GenBank/DDBJ databases">
        <authorList>
            <person name="Gilroy R."/>
        </authorList>
    </citation>
    <scope>NUCLEOTIDE SEQUENCE</scope>
    <source>
        <strain evidence="15">ChiW13-3771</strain>
    </source>
</reference>
<feature type="compositionally biased region" description="Polar residues" evidence="11">
    <location>
        <begin position="674"/>
        <end position="689"/>
    </location>
</feature>
<dbReference type="SMART" id="SM00220">
    <property type="entry name" value="S_TKc"/>
    <property type="match status" value="1"/>
</dbReference>
<keyword evidence="6 9" id="KW-0067">ATP-binding</keyword>
<keyword evidence="12" id="KW-1133">Transmembrane helix</keyword>
<feature type="binding site" evidence="9">
    <location>
        <position position="41"/>
    </location>
    <ligand>
        <name>ATP</name>
        <dbReference type="ChEBI" id="CHEBI:30616"/>
    </ligand>
</feature>
<dbReference type="FunFam" id="1.10.510.10:FF:000021">
    <property type="entry name" value="Serine/threonine protein kinase"/>
    <property type="match status" value="1"/>
</dbReference>
<dbReference type="AlphaFoldDB" id="A0A9D1EH35"/>
<dbReference type="InterPro" id="IPR005543">
    <property type="entry name" value="PASTA_dom"/>
</dbReference>
<evidence type="ECO:0000256" key="2">
    <source>
        <dbReference type="ARBA" id="ARBA00022527"/>
    </source>
</evidence>
<dbReference type="InterPro" id="IPR000719">
    <property type="entry name" value="Prot_kinase_dom"/>
</dbReference>
<feature type="coiled-coil region" evidence="10">
    <location>
        <begin position="479"/>
        <end position="506"/>
    </location>
</feature>
<evidence type="ECO:0000256" key="6">
    <source>
        <dbReference type="ARBA" id="ARBA00022840"/>
    </source>
</evidence>
<dbReference type="NCBIfam" id="NF033483">
    <property type="entry name" value="PknB_PASTA_kin"/>
    <property type="match status" value="1"/>
</dbReference>
<evidence type="ECO:0000313" key="15">
    <source>
        <dbReference type="EMBL" id="HIR90070.1"/>
    </source>
</evidence>
<dbReference type="PANTHER" id="PTHR43289">
    <property type="entry name" value="MITOGEN-ACTIVATED PROTEIN KINASE KINASE KINASE 20-RELATED"/>
    <property type="match status" value="1"/>
</dbReference>
<comment type="catalytic activity">
    <reaction evidence="7">
        <text>L-threonyl-[protein] + ATP = O-phospho-L-threonyl-[protein] + ADP + H(+)</text>
        <dbReference type="Rhea" id="RHEA:46608"/>
        <dbReference type="Rhea" id="RHEA-COMP:11060"/>
        <dbReference type="Rhea" id="RHEA-COMP:11605"/>
        <dbReference type="ChEBI" id="CHEBI:15378"/>
        <dbReference type="ChEBI" id="CHEBI:30013"/>
        <dbReference type="ChEBI" id="CHEBI:30616"/>
        <dbReference type="ChEBI" id="CHEBI:61977"/>
        <dbReference type="ChEBI" id="CHEBI:456216"/>
        <dbReference type="EC" id="2.7.11.1"/>
    </reaction>
</comment>
<reference evidence="15" key="2">
    <citation type="journal article" date="2021" name="PeerJ">
        <title>Extensive microbial diversity within the chicken gut microbiome revealed by metagenomics and culture.</title>
        <authorList>
            <person name="Gilroy R."/>
            <person name="Ravi A."/>
            <person name="Getino M."/>
            <person name="Pursley I."/>
            <person name="Horton D.L."/>
            <person name="Alikhan N.F."/>
            <person name="Baker D."/>
            <person name="Gharbi K."/>
            <person name="Hall N."/>
            <person name="Watson M."/>
            <person name="Adriaenssens E.M."/>
            <person name="Foster-Nyarko E."/>
            <person name="Jarju S."/>
            <person name="Secka A."/>
            <person name="Antonio M."/>
            <person name="Oren A."/>
            <person name="Chaudhuri R.R."/>
            <person name="La Ragione R."/>
            <person name="Hildebrand F."/>
            <person name="Pallen M.J."/>
        </authorList>
    </citation>
    <scope>NUCLEOTIDE SEQUENCE</scope>
    <source>
        <strain evidence="15">ChiW13-3771</strain>
    </source>
</reference>
<feature type="domain" description="PASTA" evidence="14">
    <location>
        <begin position="610"/>
        <end position="676"/>
    </location>
</feature>
<dbReference type="FunFam" id="3.30.200.20:FF:000035">
    <property type="entry name" value="Serine/threonine protein kinase Stk1"/>
    <property type="match status" value="1"/>
</dbReference>
<comment type="catalytic activity">
    <reaction evidence="8">
        <text>L-seryl-[protein] + ATP = O-phospho-L-seryl-[protein] + ADP + H(+)</text>
        <dbReference type="Rhea" id="RHEA:17989"/>
        <dbReference type="Rhea" id="RHEA-COMP:9863"/>
        <dbReference type="Rhea" id="RHEA-COMP:11604"/>
        <dbReference type="ChEBI" id="CHEBI:15378"/>
        <dbReference type="ChEBI" id="CHEBI:29999"/>
        <dbReference type="ChEBI" id="CHEBI:30616"/>
        <dbReference type="ChEBI" id="CHEBI:83421"/>
        <dbReference type="ChEBI" id="CHEBI:456216"/>
        <dbReference type="EC" id="2.7.11.1"/>
    </reaction>
</comment>
<proteinExistence type="predicted"/>
<evidence type="ECO:0000259" key="13">
    <source>
        <dbReference type="PROSITE" id="PS50011"/>
    </source>
</evidence>
<dbReference type="PROSITE" id="PS51178">
    <property type="entry name" value="PASTA"/>
    <property type="match status" value="4"/>
</dbReference>
<dbReference type="PROSITE" id="PS00107">
    <property type="entry name" value="PROTEIN_KINASE_ATP"/>
    <property type="match status" value="1"/>
</dbReference>
<feature type="domain" description="PASTA" evidence="14">
    <location>
        <begin position="402"/>
        <end position="470"/>
    </location>
</feature>
<keyword evidence="4 9" id="KW-0547">Nucleotide-binding</keyword>
<dbReference type="Proteomes" id="UP000824201">
    <property type="component" value="Unassembled WGS sequence"/>
</dbReference>
<dbReference type="SMART" id="SM00740">
    <property type="entry name" value="PASTA"/>
    <property type="match status" value="5"/>
</dbReference>
<keyword evidence="10" id="KW-0175">Coiled coil</keyword>
<keyword evidence="5 15" id="KW-0418">Kinase</keyword>
<dbReference type="Gene3D" id="1.10.510.10">
    <property type="entry name" value="Transferase(Phosphotransferase) domain 1"/>
    <property type="match status" value="1"/>
</dbReference>
<evidence type="ECO:0000256" key="4">
    <source>
        <dbReference type="ARBA" id="ARBA00022741"/>
    </source>
</evidence>
<dbReference type="InterPro" id="IPR011009">
    <property type="entry name" value="Kinase-like_dom_sf"/>
</dbReference>
<dbReference type="Pfam" id="PF00069">
    <property type="entry name" value="Pkinase"/>
    <property type="match status" value="1"/>
</dbReference>
<name>A0A9D1EH35_9FIRM</name>
<feature type="domain" description="PASTA" evidence="14">
    <location>
        <begin position="472"/>
        <end position="537"/>
    </location>
</feature>
<protein>
    <recommendedName>
        <fullName evidence="1">non-specific serine/threonine protein kinase</fullName>
        <ecNumber evidence="1">2.7.11.1</ecNumber>
    </recommendedName>
</protein>
<dbReference type="Gene3D" id="3.30.10.20">
    <property type="match status" value="4"/>
</dbReference>
<evidence type="ECO:0000256" key="3">
    <source>
        <dbReference type="ARBA" id="ARBA00022679"/>
    </source>
</evidence>
<evidence type="ECO:0000256" key="5">
    <source>
        <dbReference type="ARBA" id="ARBA00022777"/>
    </source>
</evidence>
<feature type="transmembrane region" description="Helical" evidence="12">
    <location>
        <begin position="355"/>
        <end position="382"/>
    </location>
</feature>
<evidence type="ECO:0000313" key="16">
    <source>
        <dbReference type="Proteomes" id="UP000824201"/>
    </source>
</evidence>
<dbReference type="CDD" id="cd06577">
    <property type="entry name" value="PASTA_pknB"/>
    <property type="match status" value="3"/>
</dbReference>
<gene>
    <name evidence="15" type="primary">pknB</name>
    <name evidence="15" type="ORF">IAC96_14090</name>
</gene>
<keyword evidence="12" id="KW-0472">Membrane</keyword>
<dbReference type="CDD" id="cd14014">
    <property type="entry name" value="STKc_PknB_like"/>
    <property type="match status" value="1"/>
</dbReference>
<keyword evidence="3" id="KW-0808">Transferase</keyword>
<dbReference type="PROSITE" id="PS50011">
    <property type="entry name" value="PROTEIN_KINASE_DOM"/>
    <property type="match status" value="1"/>
</dbReference>
<dbReference type="SUPFAM" id="SSF54184">
    <property type="entry name" value="Penicillin-binding protein 2x (pbp-2x), c-terminal domain"/>
    <property type="match status" value="3"/>
</dbReference>
<keyword evidence="2" id="KW-0723">Serine/threonine-protein kinase</keyword>
<keyword evidence="12" id="KW-0812">Transmembrane</keyword>
<evidence type="ECO:0000256" key="7">
    <source>
        <dbReference type="ARBA" id="ARBA00047899"/>
    </source>
</evidence>
<feature type="region of interest" description="Disordered" evidence="11">
    <location>
        <begin position="674"/>
        <end position="714"/>
    </location>
</feature>
<feature type="domain" description="Protein kinase" evidence="13">
    <location>
        <begin position="12"/>
        <end position="271"/>
    </location>
</feature>
<accession>A0A9D1EH35</accession>
<evidence type="ECO:0000256" key="8">
    <source>
        <dbReference type="ARBA" id="ARBA00048679"/>
    </source>
</evidence>
<feature type="compositionally biased region" description="Low complexity" evidence="11">
    <location>
        <begin position="690"/>
        <end position="714"/>
    </location>
</feature>
<evidence type="ECO:0000256" key="10">
    <source>
        <dbReference type="SAM" id="Coils"/>
    </source>
</evidence>
<sequence length="808" mass="89691">MLRIGMFLADRYEIVEMLGAGGMAEVYRAKCHKLNRFVALKVLKPEFAADKVFVTKFRMEARSVACLTHNNIVGVYDVGEDKGIHFIVMEFVDGITLKDYISRKGKLTTKETIGISLQVAQGLAAAHANHIIHRDIKPQNIMISREGKVKVTDFGIARAITDETTNMYTAMGSVHYISPEQARGGYCDERSDIYSLGITMYEMVTGRVPFEGDNTVSVAVAHINDALIPPSYYNPSIPVALEQIIFKCTQKKPERRYLTCSELIGDLRKAISMPERNFVESVPESYKGDTIMITDGDVNRIRRNTDQVAEQEENPYSEQEAETYMEDSMEEDRKYAIKRESEDENEIEHTLFDKVIFWVGITFAVILLILLIYIVGTLAGWFGNMTIISNSSTETNQEQSLNQKQTVMPNVLGKTKEEAEELLKENGLECSIQGQREYSEEYPEDTICKQEFKEGTVINKNTRVKLVVSLGNKKYSISNRLIGMTKQELEEELEEYEIDIDYEYEEDSDAEPGTVVRLDPSSGELKSGDKLKVYLVKEPDEVTVPDVTGKTKEKAEEALERVGLKLGAVTEEYSNTVDNGLVCDQSPNANTKTEEGTEVDIVISKGANTTAQEITVPRVIFLTQEEAVRRLKELGLKVVVEEKADRWVQKGYVIDQDPAEGATLREGSTITIEVSSGSAGVETSTEPSASESITSSEVPTPSSSVTPSSSSVSPESMILTNDFYSMNQAQITAKLQEIGVGGVIQMQFYNTVPAGQVACIYRGNEELRPGAVFTRGETVRVIISGGPEPANWDDVKESTTAIVPAPVN</sequence>
<comment type="caution">
    <text evidence="15">The sequence shown here is derived from an EMBL/GenBank/DDBJ whole genome shotgun (WGS) entry which is preliminary data.</text>
</comment>
<evidence type="ECO:0000256" key="9">
    <source>
        <dbReference type="PROSITE-ProRule" id="PRU10141"/>
    </source>
</evidence>
<feature type="domain" description="PASTA" evidence="14">
    <location>
        <begin position="538"/>
        <end position="605"/>
    </location>
</feature>
<dbReference type="GO" id="GO:0004674">
    <property type="term" value="F:protein serine/threonine kinase activity"/>
    <property type="evidence" value="ECO:0007669"/>
    <property type="project" value="UniProtKB-KW"/>
</dbReference>
<dbReference type="EC" id="2.7.11.1" evidence="1"/>